<dbReference type="HOGENOM" id="CLU_2110459_0_0_1"/>
<keyword evidence="2" id="KW-0808">Transferase</keyword>
<dbReference type="InterPro" id="IPR011009">
    <property type="entry name" value="Kinase-like_dom_sf"/>
</dbReference>
<dbReference type="RefSeq" id="XP_007323367.1">
    <property type="nucleotide sequence ID" value="XM_007323305.1"/>
</dbReference>
<dbReference type="PANTHER" id="PTHR45646">
    <property type="entry name" value="SERINE/THREONINE-PROTEIN KINASE DOA-RELATED"/>
    <property type="match status" value="1"/>
</dbReference>
<evidence type="ECO:0000256" key="2">
    <source>
        <dbReference type="ARBA" id="ARBA00022679"/>
    </source>
</evidence>
<dbReference type="GeneID" id="18821166"/>
<keyword evidence="4" id="KW-0418">Kinase</keyword>
<keyword evidence="1" id="KW-0723">Serine/threonine-protein kinase</keyword>
<dbReference type="GO" id="GO:0043484">
    <property type="term" value="P:regulation of RNA splicing"/>
    <property type="evidence" value="ECO:0007669"/>
    <property type="project" value="TreeGrafter"/>
</dbReference>
<dbReference type="OrthoDB" id="2680719at2759"/>
<reference evidence="7" key="1">
    <citation type="submission" date="2011-04" db="EMBL/GenBank/DDBJ databases">
        <title>Evolution of plant cell wall degrading machinery underlies the functional diversity of forest fungi.</title>
        <authorList>
            <consortium name="US DOE Joint Genome Institute (JGI-PGF)"/>
            <person name="Eastwood D.C."/>
            <person name="Floudas D."/>
            <person name="Binder M."/>
            <person name="Majcherczyk A."/>
            <person name="Schneider P."/>
            <person name="Aerts A."/>
            <person name="Asiegbu F.O."/>
            <person name="Baker S.E."/>
            <person name="Barry K."/>
            <person name="Bendiksby M."/>
            <person name="Blumentritt M."/>
            <person name="Coutinho P.M."/>
            <person name="Cullen D."/>
            <person name="Cullen D."/>
            <person name="Gathman A."/>
            <person name="Goodell B."/>
            <person name="Henrissat B."/>
            <person name="Ihrmark K."/>
            <person name="Kauserud H."/>
            <person name="Kohler A."/>
            <person name="LaButti K."/>
            <person name="Lapidus A."/>
            <person name="Lavin J.L."/>
            <person name="Lee Y.-H."/>
            <person name="Lindquist E."/>
            <person name="Lilly W."/>
            <person name="Lucas S."/>
            <person name="Morin E."/>
            <person name="Murat C."/>
            <person name="Oguiza J.A."/>
            <person name="Park J."/>
            <person name="Pisabarro A.G."/>
            <person name="Riley R."/>
            <person name="Rosling A."/>
            <person name="Salamov A."/>
            <person name="Schmidt O."/>
            <person name="Schmutz J."/>
            <person name="Skrede I."/>
            <person name="Stenlid J."/>
            <person name="Wiebenga A."/>
            <person name="Xie X."/>
            <person name="Kues U."/>
            <person name="Hibbett D.S."/>
            <person name="Hoffmeister D."/>
            <person name="Hogberg N."/>
            <person name="Martin F."/>
            <person name="Grigoriev I.V."/>
            <person name="Watkinson S.C."/>
        </authorList>
    </citation>
    <scope>NUCLEOTIDE SEQUENCE</scope>
    <source>
        <strain evidence="7">S7.9</strain>
    </source>
</reference>
<dbReference type="PANTHER" id="PTHR45646:SF11">
    <property type="entry name" value="SERINE_THREONINE-PROTEIN KINASE DOA"/>
    <property type="match status" value="1"/>
</dbReference>
<evidence type="ECO:0000256" key="1">
    <source>
        <dbReference type="ARBA" id="ARBA00022527"/>
    </source>
</evidence>
<dbReference type="SUPFAM" id="SSF56112">
    <property type="entry name" value="Protein kinase-like (PK-like)"/>
    <property type="match status" value="1"/>
</dbReference>
<dbReference type="KEGG" id="sla:SERLADRAFT_478435"/>
<feature type="domain" description="Protein kinase" evidence="6">
    <location>
        <begin position="1"/>
        <end position="115"/>
    </location>
</feature>
<evidence type="ECO:0000256" key="3">
    <source>
        <dbReference type="ARBA" id="ARBA00022741"/>
    </source>
</evidence>
<name>F8PAU4_SERL9</name>
<dbReference type="GO" id="GO:0004674">
    <property type="term" value="F:protein serine/threonine kinase activity"/>
    <property type="evidence" value="ECO:0007669"/>
    <property type="project" value="UniProtKB-KW"/>
</dbReference>
<evidence type="ECO:0000256" key="5">
    <source>
        <dbReference type="ARBA" id="ARBA00022840"/>
    </source>
</evidence>
<evidence type="ECO:0000259" key="6">
    <source>
        <dbReference type="PROSITE" id="PS50011"/>
    </source>
</evidence>
<dbReference type="Proteomes" id="UP000008064">
    <property type="component" value="Unassembled WGS sequence"/>
</dbReference>
<dbReference type="InterPro" id="IPR000719">
    <property type="entry name" value="Prot_kinase_dom"/>
</dbReference>
<sequence>MVHVSQRLVPRIYQYGRPVLCDLGEARFQKGSHTDDIQPYQYRASEVILNIPLDEKVDIWNVAVLTWDLFEHGNLFKTTGGAENKEDNVYRLAYMIALLGPPPKDLLQQSRSDQL</sequence>
<evidence type="ECO:0000313" key="7">
    <source>
        <dbReference type="EMBL" id="EGO19932.1"/>
    </source>
</evidence>
<dbReference type="GO" id="GO:0005524">
    <property type="term" value="F:ATP binding"/>
    <property type="evidence" value="ECO:0007669"/>
    <property type="project" value="UniProtKB-KW"/>
</dbReference>
<dbReference type="EMBL" id="GL945442">
    <property type="protein sequence ID" value="EGO19932.1"/>
    <property type="molecule type" value="Genomic_DNA"/>
</dbReference>
<dbReference type="AlphaFoldDB" id="F8PAU4"/>
<accession>F8PAU4</accession>
<gene>
    <name evidence="7" type="ORF">SERLADRAFT_478435</name>
</gene>
<dbReference type="InterPro" id="IPR051175">
    <property type="entry name" value="CLK_kinases"/>
</dbReference>
<dbReference type="Gene3D" id="1.10.510.10">
    <property type="entry name" value="Transferase(Phosphotransferase) domain 1"/>
    <property type="match status" value="1"/>
</dbReference>
<organism>
    <name type="scientific">Serpula lacrymans var. lacrymans (strain S7.9)</name>
    <name type="common">Dry rot fungus</name>
    <dbReference type="NCBI Taxonomy" id="578457"/>
    <lineage>
        <taxon>Eukaryota</taxon>
        <taxon>Fungi</taxon>
        <taxon>Dikarya</taxon>
        <taxon>Basidiomycota</taxon>
        <taxon>Agaricomycotina</taxon>
        <taxon>Agaricomycetes</taxon>
        <taxon>Agaricomycetidae</taxon>
        <taxon>Boletales</taxon>
        <taxon>Coniophorineae</taxon>
        <taxon>Serpulaceae</taxon>
        <taxon>Serpula</taxon>
    </lineage>
</organism>
<keyword evidence="5" id="KW-0067">ATP-binding</keyword>
<keyword evidence="3" id="KW-0547">Nucleotide-binding</keyword>
<dbReference type="GO" id="GO:0005634">
    <property type="term" value="C:nucleus"/>
    <property type="evidence" value="ECO:0007669"/>
    <property type="project" value="TreeGrafter"/>
</dbReference>
<evidence type="ECO:0000256" key="4">
    <source>
        <dbReference type="ARBA" id="ARBA00022777"/>
    </source>
</evidence>
<dbReference type="PROSITE" id="PS50011">
    <property type="entry name" value="PROTEIN_KINASE_DOM"/>
    <property type="match status" value="1"/>
</dbReference>
<protein>
    <recommendedName>
        <fullName evidence="6">Protein kinase domain-containing protein</fullName>
    </recommendedName>
</protein>
<proteinExistence type="predicted"/>